<dbReference type="STRING" id="551991.SAMN05192529_101427"/>
<dbReference type="InterPro" id="IPR032183">
    <property type="entry name" value="PKD-like"/>
</dbReference>
<protein>
    <submittedName>
        <fullName evidence="1">PKD-like family protein</fullName>
    </submittedName>
</protein>
<name>A0A1H3VSY0_9BACT</name>
<dbReference type="AlphaFoldDB" id="A0A1H3VSY0"/>
<accession>A0A1H3VSY0</accession>
<reference evidence="1 2" key="1">
    <citation type="submission" date="2016-10" db="EMBL/GenBank/DDBJ databases">
        <authorList>
            <person name="de Groot N.N."/>
        </authorList>
    </citation>
    <scope>NUCLEOTIDE SEQUENCE [LARGE SCALE GENOMIC DNA]</scope>
    <source>
        <strain evidence="1 2">Vu-144</strain>
    </source>
</reference>
<keyword evidence="2" id="KW-1185">Reference proteome</keyword>
<proteinExistence type="predicted"/>
<sequence length="505" mass="55295">MKKSVFYILCLSLLLAGCLKDESNYNFSQPEVITVSGLEPSITAVSGMDNLRIDPVASSNKEGELEYMWGIYETNVQGYAPVLDTLASTKELNYNVQLPAKGWVLVLRVTNTQTGYAQFFTSSLNVVTPYTRGWYVAKDDGSNTDLDLFLTPETIVPDSKVENVFSTVNGHKIPGKAMLLNYYNDYKSDVLVAGTFVNTKSMFIIADKGMSVVDINSLDQIHDLDGIFYQAPSVKQPDFVSAASAALYFSNNGQLTSIYSMSANTGQFGTEKIMDDEATPYRLSKYHIGSGLADGPVLFDELSGSFVTATGSGTTMTSYKNSSSTTMEAQNTNKTCLYMGTRSNYPLEGIAVLRDKTNPTLLIVSSVATNGSNFTAINDTVSASAVMQTATRFAVNTEENIVYFVVGNQVWSHNMANDFEKMQWEAPSGEDITFLRHRAYKETGYAYNYIMIGTKQAGNYKVRMFTKSSGNLATTPEVTLEGTGEVGDVLYVSPSTGSNTYLNNY</sequence>
<evidence type="ECO:0000313" key="2">
    <source>
        <dbReference type="Proteomes" id="UP000199041"/>
    </source>
</evidence>
<dbReference type="RefSeq" id="WP_091392659.1">
    <property type="nucleotide sequence ID" value="NZ_FNQY01000001.1"/>
</dbReference>
<evidence type="ECO:0000313" key="1">
    <source>
        <dbReference type="EMBL" id="SDZ77876.1"/>
    </source>
</evidence>
<dbReference type="OrthoDB" id="1061929at2"/>
<dbReference type="PROSITE" id="PS51257">
    <property type="entry name" value="PROKAR_LIPOPROTEIN"/>
    <property type="match status" value="1"/>
</dbReference>
<dbReference type="EMBL" id="FNQY01000001">
    <property type="protein sequence ID" value="SDZ77876.1"/>
    <property type="molecule type" value="Genomic_DNA"/>
</dbReference>
<gene>
    <name evidence="1" type="ORF">SAMN05192529_101427</name>
</gene>
<organism evidence="1 2">
    <name type="scientific">Arachidicoccus rhizosphaerae</name>
    <dbReference type="NCBI Taxonomy" id="551991"/>
    <lineage>
        <taxon>Bacteria</taxon>
        <taxon>Pseudomonadati</taxon>
        <taxon>Bacteroidota</taxon>
        <taxon>Chitinophagia</taxon>
        <taxon>Chitinophagales</taxon>
        <taxon>Chitinophagaceae</taxon>
        <taxon>Arachidicoccus</taxon>
    </lineage>
</organism>
<dbReference type="Proteomes" id="UP000199041">
    <property type="component" value="Unassembled WGS sequence"/>
</dbReference>
<dbReference type="Pfam" id="PF16407">
    <property type="entry name" value="PKD_2"/>
    <property type="match status" value="1"/>
</dbReference>